<dbReference type="Gene3D" id="3.40.720.10">
    <property type="entry name" value="Alkaline Phosphatase, subunit A"/>
    <property type="match status" value="1"/>
</dbReference>
<accession>A0A377GN70</accession>
<evidence type="ECO:0000313" key="6">
    <source>
        <dbReference type="Proteomes" id="UP000254374"/>
    </source>
</evidence>
<dbReference type="Pfam" id="PF00884">
    <property type="entry name" value="Sulfatase"/>
    <property type="match status" value="1"/>
</dbReference>
<reference evidence="4 6" key="2">
    <citation type="submission" date="2018-06" db="EMBL/GenBank/DDBJ databases">
        <authorList>
            <consortium name="Pathogen Informatics"/>
            <person name="Doyle S."/>
        </authorList>
    </citation>
    <scope>NUCLEOTIDE SEQUENCE [LARGE SCALE GENOMIC DNA]</scope>
    <source>
        <strain evidence="4 6">NCTC11401</strain>
    </source>
</reference>
<feature type="domain" description="Sulfatase N-terminal" evidence="2">
    <location>
        <begin position="234"/>
        <end position="528"/>
    </location>
</feature>
<dbReference type="SUPFAM" id="SSF53649">
    <property type="entry name" value="Alkaline phosphatase-like"/>
    <property type="match status" value="1"/>
</dbReference>
<protein>
    <submittedName>
        <fullName evidence="4">Phosphoethanolamine transferase eptB</fullName>
        <ecNumber evidence="4">2.7.-.-</ecNumber>
    </submittedName>
    <submittedName>
        <fullName evidence="3">Phosphoethanolamine transferase for glucans (OPG), alkaline phosphatase superfamily</fullName>
    </submittedName>
</protein>
<dbReference type="Proteomes" id="UP000254374">
    <property type="component" value="Unassembled WGS sequence"/>
</dbReference>
<dbReference type="GO" id="GO:0009244">
    <property type="term" value="P:lipopolysaccharide core region biosynthetic process"/>
    <property type="evidence" value="ECO:0007669"/>
    <property type="project" value="TreeGrafter"/>
</dbReference>
<dbReference type="GO" id="GO:0005886">
    <property type="term" value="C:plasma membrane"/>
    <property type="evidence" value="ECO:0007669"/>
    <property type="project" value="UniProtKB-SubCell"/>
</dbReference>
<dbReference type="AlphaFoldDB" id="A0A377GN70"/>
<feature type="transmembrane region" description="Helical" evidence="1">
    <location>
        <begin position="79"/>
        <end position="98"/>
    </location>
</feature>
<dbReference type="GO" id="GO:0016776">
    <property type="term" value="F:phosphotransferase activity, phosphate group as acceptor"/>
    <property type="evidence" value="ECO:0007669"/>
    <property type="project" value="TreeGrafter"/>
</dbReference>
<keyword evidence="5" id="KW-1185">Reference proteome</keyword>
<dbReference type="RefSeq" id="WP_058467338.1">
    <property type="nucleotide sequence ID" value="NZ_CAAAIX010000005.1"/>
</dbReference>
<dbReference type="EMBL" id="UGGV01000001">
    <property type="protein sequence ID" value="STO26251.1"/>
    <property type="molecule type" value="Genomic_DNA"/>
</dbReference>
<name>A0A377GN70_9GAMM</name>
<sequence>MHKKQKLPSKPFSGIIKLMVAGILVFLVYIQVGVGIVDYIRMVHQDYSTQLILRPFLFNCIFSFAFFLLYVSQNKAIRWFSYCFTFATFSLFIIYQKLHGSGLDFNTGLGFEVNDANTILIEMQRSGAVDAAMSSYSYVICYGMLIALAYTMLIWLIVKLSGVRIGKYYTSLIPIVVLSILYIEFNHSKASIANFPVVVKVPFQFYAAATLPVYRGKRAPVTWHFNAQKQVNKLVFIVDESVRGDVLSINGFKIETTPYLQQIKSCIFNYGIATSSGNCSASSHIMLQTGIRPNQMHEMAIRLFKNPSIFQFAKHAGYKTIYIDGQTMGSLLQNYLRSSDFESIDKTIQIRSKYPNVTHPEIDFKISEEIIRLLKENTQEKLFIYVIKSGIHFPYEKSIIQVDPGIAKTFVEDKNSDDAVDQLRLNYYSSTKWNVDHFFNTLLPQIAQYNPIIIYTSDHGQVLREQGILATHCIVNNIVYQGIVPLIIFALGDSYTKFLSLAKNNFLNNYNKASHFNIFPTILLLFGYSEKDIAQYYEPSLFDKLNGKRIFYTGVAPGNPDYYETKVDNTTIQRNFPAAIKIPTSIVSEDKSSCVDLIKSH</sequence>
<dbReference type="PANTHER" id="PTHR30443">
    <property type="entry name" value="INNER MEMBRANE PROTEIN"/>
    <property type="match status" value="1"/>
</dbReference>
<evidence type="ECO:0000256" key="1">
    <source>
        <dbReference type="SAM" id="Phobius"/>
    </source>
</evidence>
<evidence type="ECO:0000259" key="2">
    <source>
        <dbReference type="Pfam" id="PF00884"/>
    </source>
</evidence>
<organism evidence="4 6">
    <name type="scientific">Fluoribacter gormanii</name>
    <dbReference type="NCBI Taxonomy" id="464"/>
    <lineage>
        <taxon>Bacteria</taxon>
        <taxon>Pseudomonadati</taxon>
        <taxon>Pseudomonadota</taxon>
        <taxon>Gammaproteobacteria</taxon>
        <taxon>Legionellales</taxon>
        <taxon>Legionellaceae</taxon>
        <taxon>Fluoribacter</taxon>
    </lineage>
</organism>
<dbReference type="STRING" id="464.Lgor_0831"/>
<evidence type="ECO:0000313" key="4">
    <source>
        <dbReference type="EMBL" id="STO26251.1"/>
    </source>
</evidence>
<dbReference type="EMBL" id="FTNL01000007">
    <property type="protein sequence ID" value="SIR15423.1"/>
    <property type="molecule type" value="Genomic_DNA"/>
</dbReference>
<evidence type="ECO:0000313" key="3">
    <source>
        <dbReference type="EMBL" id="SIR15423.1"/>
    </source>
</evidence>
<keyword evidence="1" id="KW-0812">Transmembrane</keyword>
<dbReference type="EC" id="2.7.-.-" evidence="4"/>
<dbReference type="Proteomes" id="UP000186808">
    <property type="component" value="Unassembled WGS sequence"/>
</dbReference>
<feature type="transmembrane region" description="Helical" evidence="1">
    <location>
        <begin position="136"/>
        <end position="156"/>
    </location>
</feature>
<feature type="transmembrane region" description="Helical" evidence="1">
    <location>
        <begin position="12"/>
        <end position="32"/>
    </location>
</feature>
<dbReference type="PANTHER" id="PTHR30443:SF0">
    <property type="entry name" value="PHOSPHOETHANOLAMINE TRANSFERASE EPTA"/>
    <property type="match status" value="1"/>
</dbReference>
<dbReference type="InterPro" id="IPR040423">
    <property type="entry name" value="PEA_transferase"/>
</dbReference>
<keyword evidence="4" id="KW-0808">Transferase</keyword>
<evidence type="ECO:0000313" key="5">
    <source>
        <dbReference type="Proteomes" id="UP000186808"/>
    </source>
</evidence>
<feature type="transmembrane region" description="Helical" evidence="1">
    <location>
        <begin position="168"/>
        <end position="185"/>
    </location>
</feature>
<feature type="transmembrane region" description="Helical" evidence="1">
    <location>
        <begin position="52"/>
        <end position="72"/>
    </location>
</feature>
<keyword evidence="1" id="KW-1133">Transmembrane helix</keyword>
<dbReference type="InterPro" id="IPR017850">
    <property type="entry name" value="Alkaline_phosphatase_core_sf"/>
</dbReference>
<reference evidence="3 5" key="1">
    <citation type="submission" date="2017-01" db="EMBL/GenBank/DDBJ databases">
        <authorList>
            <person name="Varghese N."/>
            <person name="Submissions S."/>
        </authorList>
    </citation>
    <scope>NUCLEOTIDE SEQUENCE [LARGE SCALE GENOMIC DNA]</scope>
    <source>
        <strain evidence="3 5">ATCC 33342</strain>
    </source>
</reference>
<dbReference type="OrthoDB" id="9786870at2"/>
<proteinExistence type="predicted"/>
<keyword evidence="1" id="KW-0472">Membrane</keyword>
<dbReference type="InterPro" id="IPR000917">
    <property type="entry name" value="Sulfatase_N"/>
</dbReference>
<gene>
    <name evidence="4" type="primary">eptB</name>
    <name evidence="4" type="ORF">NCTC11401_03105</name>
    <name evidence="3" type="ORF">SAMN05421777_10763</name>
</gene>